<dbReference type="CDD" id="cd12087">
    <property type="entry name" value="TM_EGFR-like"/>
    <property type="match status" value="1"/>
</dbReference>
<gene>
    <name evidence="7" type="ORF">N8I77_002253</name>
</gene>
<feature type="transmembrane region" description="Helical" evidence="6">
    <location>
        <begin position="219"/>
        <end position="243"/>
    </location>
</feature>
<evidence type="ECO:0000256" key="5">
    <source>
        <dbReference type="SAM" id="MobiDB-lite"/>
    </source>
</evidence>
<sequence length="310" mass="33101">MSLNFDTNAWYQVNVTKFPGSSLLGTSLFQDGKTGAVFYQNTNTSAKGQSWQFYPYNSSVYLLRCKDGGPNGYLAAAAGKTDTDQSDVTGNTVPILANYNVTDDSMFWTVAPWGDGTYYFSNLANGSEWRLSVMDNKLMVMDSNTLPAQSGEHYTFTSLSTIGDSRYSTVNTYPTTSRTENAVAPTTTSTITATGDSTPSPSAGSSPSESSSGGLSTGAAAGIGVGVGLAVAILVAFLAIFFIRRRKNARTGPGPEQTNPVGDAKYQPAANGRFHEMGTTNTFPEMPTSARSQPHEVWTPPMELQGDSRR</sequence>
<evidence type="ECO:0000256" key="2">
    <source>
        <dbReference type="ARBA" id="ARBA00022692"/>
    </source>
</evidence>
<dbReference type="InterPro" id="IPR035992">
    <property type="entry name" value="Ricin_B-like_lectins"/>
</dbReference>
<evidence type="ECO:0000256" key="4">
    <source>
        <dbReference type="ARBA" id="ARBA00023136"/>
    </source>
</evidence>
<reference evidence="7" key="1">
    <citation type="submission" date="2023-06" db="EMBL/GenBank/DDBJ databases">
        <authorList>
            <person name="Noh H."/>
        </authorList>
    </citation>
    <scope>NUCLEOTIDE SEQUENCE</scope>
    <source>
        <strain evidence="7">DUCC20226</strain>
    </source>
</reference>
<keyword evidence="8" id="KW-1185">Reference proteome</keyword>
<dbReference type="Gene3D" id="2.80.10.50">
    <property type="match status" value="1"/>
</dbReference>
<keyword evidence="3 6" id="KW-1133">Transmembrane helix</keyword>
<feature type="region of interest" description="Disordered" evidence="5">
    <location>
        <begin position="249"/>
        <end position="268"/>
    </location>
</feature>
<proteinExistence type="predicted"/>
<evidence type="ECO:0000313" key="7">
    <source>
        <dbReference type="EMBL" id="KAK2615503.1"/>
    </source>
</evidence>
<feature type="region of interest" description="Disordered" evidence="5">
    <location>
        <begin position="174"/>
        <end position="216"/>
    </location>
</feature>
<comment type="subcellular location">
    <subcellularLocation>
        <location evidence="1">Membrane</location>
        <topology evidence="1">Single-pass membrane protein</topology>
    </subcellularLocation>
</comment>
<keyword evidence="4 6" id="KW-0472">Membrane</keyword>
<dbReference type="GO" id="GO:0016020">
    <property type="term" value="C:membrane"/>
    <property type="evidence" value="ECO:0007669"/>
    <property type="project" value="UniProtKB-SubCell"/>
</dbReference>
<organism evidence="7 8">
    <name type="scientific">Phomopsis amygdali</name>
    <name type="common">Fusicoccum amygdali</name>
    <dbReference type="NCBI Taxonomy" id="1214568"/>
    <lineage>
        <taxon>Eukaryota</taxon>
        <taxon>Fungi</taxon>
        <taxon>Dikarya</taxon>
        <taxon>Ascomycota</taxon>
        <taxon>Pezizomycotina</taxon>
        <taxon>Sordariomycetes</taxon>
        <taxon>Sordariomycetidae</taxon>
        <taxon>Diaporthales</taxon>
        <taxon>Diaporthaceae</taxon>
        <taxon>Diaporthe</taxon>
    </lineage>
</organism>
<protein>
    <recommendedName>
        <fullName evidence="9">Ricin B lectin domain-containing protein</fullName>
    </recommendedName>
</protein>
<accession>A0AAD9SQK1</accession>
<feature type="compositionally biased region" description="Low complexity" evidence="5">
    <location>
        <begin position="184"/>
        <end position="216"/>
    </location>
</feature>
<dbReference type="PANTHER" id="PTHR15549">
    <property type="entry name" value="PAIRED IMMUNOGLOBULIN-LIKE TYPE 2 RECEPTOR"/>
    <property type="match status" value="1"/>
</dbReference>
<evidence type="ECO:0000313" key="8">
    <source>
        <dbReference type="Proteomes" id="UP001265746"/>
    </source>
</evidence>
<dbReference type="AlphaFoldDB" id="A0AAD9SQK1"/>
<evidence type="ECO:0000256" key="3">
    <source>
        <dbReference type="ARBA" id="ARBA00022989"/>
    </source>
</evidence>
<evidence type="ECO:0000256" key="6">
    <source>
        <dbReference type="SAM" id="Phobius"/>
    </source>
</evidence>
<dbReference type="InterPro" id="IPR051694">
    <property type="entry name" value="Immunoregulatory_rcpt-like"/>
</dbReference>
<keyword evidence="2 6" id="KW-0812">Transmembrane</keyword>
<evidence type="ECO:0000256" key="1">
    <source>
        <dbReference type="ARBA" id="ARBA00004167"/>
    </source>
</evidence>
<dbReference type="GO" id="GO:0071944">
    <property type="term" value="C:cell periphery"/>
    <property type="evidence" value="ECO:0007669"/>
    <property type="project" value="UniProtKB-ARBA"/>
</dbReference>
<evidence type="ECO:0008006" key="9">
    <source>
        <dbReference type="Google" id="ProtNLM"/>
    </source>
</evidence>
<feature type="region of interest" description="Disordered" evidence="5">
    <location>
        <begin position="274"/>
        <end position="310"/>
    </location>
</feature>
<dbReference type="EMBL" id="JAUJFL010000001">
    <property type="protein sequence ID" value="KAK2615503.1"/>
    <property type="molecule type" value="Genomic_DNA"/>
</dbReference>
<comment type="caution">
    <text evidence="7">The sequence shown here is derived from an EMBL/GenBank/DDBJ whole genome shotgun (WGS) entry which is preliminary data.</text>
</comment>
<dbReference type="Proteomes" id="UP001265746">
    <property type="component" value="Unassembled WGS sequence"/>
</dbReference>
<name>A0AAD9SQK1_PHOAM</name>
<dbReference type="SUPFAM" id="SSF50370">
    <property type="entry name" value="Ricin B-like lectins"/>
    <property type="match status" value="1"/>
</dbReference>